<evidence type="ECO:0000256" key="1">
    <source>
        <dbReference type="SAM" id="MobiDB-lite"/>
    </source>
</evidence>
<evidence type="ECO:0000313" key="2">
    <source>
        <dbReference type="EMBL" id="KAF7188769.1"/>
    </source>
</evidence>
<feature type="compositionally biased region" description="Basic and acidic residues" evidence="1">
    <location>
        <begin position="28"/>
        <end position="37"/>
    </location>
</feature>
<organism evidence="2 3">
    <name type="scientific">Pseudocercospora fuligena</name>
    <dbReference type="NCBI Taxonomy" id="685502"/>
    <lineage>
        <taxon>Eukaryota</taxon>
        <taxon>Fungi</taxon>
        <taxon>Dikarya</taxon>
        <taxon>Ascomycota</taxon>
        <taxon>Pezizomycotina</taxon>
        <taxon>Dothideomycetes</taxon>
        <taxon>Dothideomycetidae</taxon>
        <taxon>Mycosphaerellales</taxon>
        <taxon>Mycosphaerellaceae</taxon>
        <taxon>Pseudocercospora</taxon>
    </lineage>
</organism>
<accession>A0A8H6RBX4</accession>
<protein>
    <submittedName>
        <fullName evidence="2">Uncharacterized protein</fullName>
    </submittedName>
</protein>
<feature type="compositionally biased region" description="Basic and acidic residues" evidence="1">
    <location>
        <begin position="262"/>
        <end position="313"/>
    </location>
</feature>
<feature type="region of interest" description="Disordered" evidence="1">
    <location>
        <begin position="23"/>
        <end position="61"/>
    </location>
</feature>
<sequence length="335" mass="35616">MDTLRSGAAAVADGISSLAAGVTGTEASKQEQIHKEGTNYIKNQIDSRSTSQPASTTEQEQIHKEGTEYIKDQVFNQSPSAKDGTIPPAVANYTPATPREVENTSNPQAQQEKLLAQPSSGTAPGTTTVINDRNAGDAYPGAGTAQDGRKVVENVEPTTSVRTHAIVNDAPTSGSGTGAHSTAQGGLPNTTYLPGQQQYGLPGPAGHLPVDPATSNSGLSFKHPGEELDRERSEQNDRNRPLNTDLIRNDPASHAAAGAPDALHRPYSENEPHGPREGDEPHAKHEKDSYYQGKESVREHLDHQTGMKNEHPESIPTAGGQQLGTKHWGESKKID</sequence>
<name>A0A8H6RBX4_9PEZI</name>
<dbReference type="Proteomes" id="UP000660729">
    <property type="component" value="Unassembled WGS sequence"/>
</dbReference>
<proteinExistence type="predicted"/>
<dbReference type="AlphaFoldDB" id="A0A8H6RBX4"/>
<dbReference type="OrthoDB" id="3650306at2759"/>
<keyword evidence="3" id="KW-1185">Reference proteome</keyword>
<feature type="compositionally biased region" description="Polar residues" evidence="1">
    <location>
        <begin position="170"/>
        <end position="199"/>
    </location>
</feature>
<reference evidence="2" key="1">
    <citation type="submission" date="2020-04" db="EMBL/GenBank/DDBJ databases">
        <title>Draft genome resource of the tomato pathogen Pseudocercospora fuligena.</title>
        <authorList>
            <person name="Zaccaron A."/>
        </authorList>
    </citation>
    <scope>NUCLEOTIDE SEQUENCE</scope>
    <source>
        <strain evidence="2">PF001</strain>
    </source>
</reference>
<dbReference type="EMBL" id="JABCIY010000204">
    <property type="protein sequence ID" value="KAF7188769.1"/>
    <property type="molecule type" value="Genomic_DNA"/>
</dbReference>
<feature type="compositionally biased region" description="Basic and acidic residues" evidence="1">
    <location>
        <begin position="223"/>
        <end position="240"/>
    </location>
</feature>
<evidence type="ECO:0000313" key="3">
    <source>
        <dbReference type="Proteomes" id="UP000660729"/>
    </source>
</evidence>
<gene>
    <name evidence="2" type="ORF">HII31_09692</name>
</gene>
<feature type="compositionally biased region" description="Polar residues" evidence="1">
    <location>
        <begin position="40"/>
        <end position="59"/>
    </location>
</feature>
<comment type="caution">
    <text evidence="2">The sequence shown here is derived from an EMBL/GenBank/DDBJ whole genome shotgun (WGS) entry which is preliminary data.</text>
</comment>
<feature type="compositionally biased region" description="Low complexity" evidence="1">
    <location>
        <begin position="250"/>
        <end position="261"/>
    </location>
</feature>
<feature type="compositionally biased region" description="Polar residues" evidence="1">
    <location>
        <begin position="103"/>
        <end position="131"/>
    </location>
</feature>
<feature type="region of interest" description="Disordered" evidence="1">
    <location>
        <begin position="76"/>
        <end position="335"/>
    </location>
</feature>